<dbReference type="EMBL" id="OZ021745">
    <property type="protein sequence ID" value="CAK9313245.1"/>
    <property type="molecule type" value="Genomic_DNA"/>
</dbReference>
<sequence>MNHISIPSPPRSHDQPLHAAAARRSPLLPDVISATTAARCTLNLPTKSAPLVRSHRPSRPPPASFQIPEIEKFRILLQYV</sequence>
<gene>
    <name evidence="2" type="ORF">CITCOLO1_LOCUS4958</name>
</gene>
<organism evidence="2 3">
    <name type="scientific">Citrullus colocynthis</name>
    <name type="common">colocynth</name>
    <dbReference type="NCBI Taxonomy" id="252529"/>
    <lineage>
        <taxon>Eukaryota</taxon>
        <taxon>Viridiplantae</taxon>
        <taxon>Streptophyta</taxon>
        <taxon>Embryophyta</taxon>
        <taxon>Tracheophyta</taxon>
        <taxon>Spermatophyta</taxon>
        <taxon>Magnoliopsida</taxon>
        <taxon>eudicotyledons</taxon>
        <taxon>Gunneridae</taxon>
        <taxon>Pentapetalae</taxon>
        <taxon>rosids</taxon>
        <taxon>fabids</taxon>
        <taxon>Cucurbitales</taxon>
        <taxon>Cucurbitaceae</taxon>
        <taxon>Benincaseae</taxon>
        <taxon>Citrullus</taxon>
    </lineage>
</organism>
<accession>A0ABP0XYL1</accession>
<name>A0ABP0XYL1_9ROSI</name>
<evidence type="ECO:0000256" key="1">
    <source>
        <dbReference type="SAM" id="MobiDB-lite"/>
    </source>
</evidence>
<proteinExistence type="predicted"/>
<protein>
    <submittedName>
        <fullName evidence="2">Uncharacterized protein</fullName>
    </submittedName>
</protein>
<keyword evidence="3" id="KW-1185">Reference proteome</keyword>
<evidence type="ECO:0000313" key="2">
    <source>
        <dbReference type="EMBL" id="CAK9313245.1"/>
    </source>
</evidence>
<evidence type="ECO:0000313" key="3">
    <source>
        <dbReference type="Proteomes" id="UP001642487"/>
    </source>
</evidence>
<dbReference type="Proteomes" id="UP001642487">
    <property type="component" value="Chromosome 11"/>
</dbReference>
<reference evidence="2 3" key="1">
    <citation type="submission" date="2024-03" db="EMBL/GenBank/DDBJ databases">
        <authorList>
            <person name="Gkanogiannis A."/>
            <person name="Becerra Lopez-Lavalle L."/>
        </authorList>
    </citation>
    <scope>NUCLEOTIDE SEQUENCE [LARGE SCALE GENOMIC DNA]</scope>
</reference>
<feature type="region of interest" description="Disordered" evidence="1">
    <location>
        <begin position="1"/>
        <end position="20"/>
    </location>
</feature>